<comment type="similarity">
    <text evidence="1">Belongs to the universal stress protein A family.</text>
</comment>
<evidence type="ECO:0000256" key="1">
    <source>
        <dbReference type="ARBA" id="ARBA00008791"/>
    </source>
</evidence>
<organism evidence="3 4">
    <name type="scientific">Noviherbaspirillum aridicola</name>
    <dbReference type="NCBI Taxonomy" id="2849687"/>
    <lineage>
        <taxon>Bacteria</taxon>
        <taxon>Pseudomonadati</taxon>
        <taxon>Pseudomonadota</taxon>
        <taxon>Betaproteobacteria</taxon>
        <taxon>Burkholderiales</taxon>
        <taxon>Oxalobacteraceae</taxon>
        <taxon>Noviherbaspirillum</taxon>
    </lineage>
</organism>
<sequence length="141" mass="15087">MQKILLAVDGSETSLRAVAHVAKRAAAAKEDYQILLVNVQYPLHGSVSTFIDGGQIKQYHHEEGMKTLAAAQENLTAAGVPYTHHLFVGEPAEVVTRFAREQGCDEIVIGTRGLSGIGSLLMGSVATKVIHLADMPVLLVK</sequence>
<proteinExistence type="inferred from homology"/>
<evidence type="ECO:0000259" key="2">
    <source>
        <dbReference type="Pfam" id="PF00582"/>
    </source>
</evidence>
<evidence type="ECO:0000313" key="4">
    <source>
        <dbReference type="Proteomes" id="UP000887222"/>
    </source>
</evidence>
<dbReference type="Gene3D" id="3.40.50.620">
    <property type="entry name" value="HUPs"/>
    <property type="match status" value="1"/>
</dbReference>
<dbReference type="SUPFAM" id="SSF52402">
    <property type="entry name" value="Adenine nucleotide alpha hydrolases-like"/>
    <property type="match status" value="1"/>
</dbReference>
<dbReference type="InterPro" id="IPR006015">
    <property type="entry name" value="Universal_stress_UspA"/>
</dbReference>
<dbReference type="PRINTS" id="PR01438">
    <property type="entry name" value="UNVRSLSTRESS"/>
</dbReference>
<feature type="domain" description="UspA" evidence="2">
    <location>
        <begin position="1"/>
        <end position="141"/>
    </location>
</feature>
<dbReference type="InterPro" id="IPR006016">
    <property type="entry name" value="UspA"/>
</dbReference>
<gene>
    <name evidence="3" type="ORF">NCCP691_30200</name>
</gene>
<dbReference type="PANTHER" id="PTHR46268">
    <property type="entry name" value="STRESS RESPONSE PROTEIN NHAX"/>
    <property type="match status" value="1"/>
</dbReference>
<protein>
    <submittedName>
        <fullName evidence="3">Universal stress protein</fullName>
    </submittedName>
</protein>
<evidence type="ECO:0000313" key="3">
    <source>
        <dbReference type="EMBL" id="GIZ53006.1"/>
    </source>
</evidence>
<dbReference type="Pfam" id="PF00582">
    <property type="entry name" value="Usp"/>
    <property type="match status" value="1"/>
</dbReference>
<name>A0ABQ4Q7J2_9BURK</name>
<comment type="caution">
    <text evidence="3">The sequence shown here is derived from an EMBL/GenBank/DDBJ whole genome shotgun (WGS) entry which is preliminary data.</text>
</comment>
<dbReference type="InterPro" id="IPR014729">
    <property type="entry name" value="Rossmann-like_a/b/a_fold"/>
</dbReference>
<accession>A0ABQ4Q7J2</accession>
<keyword evidence="4" id="KW-1185">Reference proteome</keyword>
<dbReference type="PANTHER" id="PTHR46268:SF6">
    <property type="entry name" value="UNIVERSAL STRESS PROTEIN UP12"/>
    <property type="match status" value="1"/>
</dbReference>
<dbReference type="Proteomes" id="UP000887222">
    <property type="component" value="Unassembled WGS sequence"/>
</dbReference>
<dbReference type="EMBL" id="BPMK01000013">
    <property type="protein sequence ID" value="GIZ53006.1"/>
    <property type="molecule type" value="Genomic_DNA"/>
</dbReference>
<dbReference type="CDD" id="cd00293">
    <property type="entry name" value="USP-like"/>
    <property type="match status" value="1"/>
</dbReference>
<reference evidence="3 4" key="1">
    <citation type="journal article" date="2022" name="Int. J. Syst. Evol. Microbiol.">
        <title>Noviherbaspirillum aridicola sp. nov., isolated from an arid soil in Pakistan.</title>
        <authorList>
            <person name="Khan I.U."/>
            <person name="Saqib M."/>
            <person name="Amin A."/>
            <person name="Hussain F."/>
            <person name="Li L."/>
            <person name="Liu Y.H."/>
            <person name="Fang B.Z."/>
            <person name="Ahmed I."/>
            <person name="Li W.J."/>
        </authorList>
    </citation>
    <scope>NUCLEOTIDE SEQUENCE [LARGE SCALE GENOMIC DNA]</scope>
    <source>
        <strain evidence="3 4">NCCP-691</strain>
    </source>
</reference>
<dbReference type="RefSeq" id="WP_220809429.1">
    <property type="nucleotide sequence ID" value="NZ_BPMK01000013.1"/>
</dbReference>